<reference evidence="2" key="1">
    <citation type="submission" date="2021-02" db="EMBL/GenBank/DDBJ databases">
        <authorList>
            <person name="Nowell W R."/>
        </authorList>
    </citation>
    <scope>NUCLEOTIDE SEQUENCE</scope>
</reference>
<dbReference type="EMBL" id="CAJOBI010058814">
    <property type="protein sequence ID" value="CAF4406477.1"/>
    <property type="molecule type" value="Genomic_DNA"/>
</dbReference>
<name>A0A8S2VSQ0_9BILA</name>
<feature type="non-terminal residue" evidence="2">
    <location>
        <position position="1"/>
    </location>
</feature>
<feature type="region of interest" description="Disordered" evidence="1">
    <location>
        <begin position="24"/>
        <end position="44"/>
    </location>
</feature>
<evidence type="ECO:0000313" key="3">
    <source>
        <dbReference type="Proteomes" id="UP000676336"/>
    </source>
</evidence>
<comment type="caution">
    <text evidence="2">The sequence shown here is derived from an EMBL/GenBank/DDBJ whole genome shotgun (WGS) entry which is preliminary data.</text>
</comment>
<gene>
    <name evidence="2" type="ORF">SMN809_LOCUS30689</name>
</gene>
<organism evidence="2 3">
    <name type="scientific">Rotaria magnacalcarata</name>
    <dbReference type="NCBI Taxonomy" id="392030"/>
    <lineage>
        <taxon>Eukaryota</taxon>
        <taxon>Metazoa</taxon>
        <taxon>Spiralia</taxon>
        <taxon>Gnathifera</taxon>
        <taxon>Rotifera</taxon>
        <taxon>Eurotatoria</taxon>
        <taxon>Bdelloidea</taxon>
        <taxon>Philodinida</taxon>
        <taxon>Philodinidae</taxon>
        <taxon>Rotaria</taxon>
    </lineage>
</organism>
<feature type="compositionally biased region" description="Basic and acidic residues" evidence="1">
    <location>
        <begin position="24"/>
        <end position="33"/>
    </location>
</feature>
<protein>
    <submittedName>
        <fullName evidence="2">Uncharacterized protein</fullName>
    </submittedName>
</protein>
<dbReference type="Proteomes" id="UP000676336">
    <property type="component" value="Unassembled WGS sequence"/>
</dbReference>
<evidence type="ECO:0000313" key="2">
    <source>
        <dbReference type="EMBL" id="CAF4406477.1"/>
    </source>
</evidence>
<feature type="non-terminal residue" evidence="2">
    <location>
        <position position="91"/>
    </location>
</feature>
<sequence length="91" mass="10661">HLVKKHYTKFVPSESHPQFFFATKTDEDNHNENENENDNNDINNTVERIHQKKLIDDVITATTITDGSKFEWGYSSDTMNEFNKQSTELCH</sequence>
<dbReference type="AlphaFoldDB" id="A0A8S2VSQ0"/>
<accession>A0A8S2VSQ0</accession>
<evidence type="ECO:0000256" key="1">
    <source>
        <dbReference type="SAM" id="MobiDB-lite"/>
    </source>
</evidence>
<proteinExistence type="predicted"/>